<reference evidence="1" key="1">
    <citation type="submission" date="2018-11" db="EMBL/GenBank/DDBJ databases">
        <authorList>
            <person name="Alioto T."/>
            <person name="Alioto T."/>
        </authorList>
    </citation>
    <scope>NUCLEOTIDE SEQUENCE</scope>
</reference>
<dbReference type="AlphaFoldDB" id="A0A8B6FR01"/>
<dbReference type="EMBL" id="UYJE01007163">
    <property type="protein sequence ID" value="VDI52303.1"/>
    <property type="molecule type" value="Genomic_DNA"/>
</dbReference>
<feature type="non-terminal residue" evidence="1">
    <location>
        <position position="1"/>
    </location>
</feature>
<keyword evidence="2" id="KW-1185">Reference proteome</keyword>
<evidence type="ECO:0000313" key="1">
    <source>
        <dbReference type="EMBL" id="VDI52303.1"/>
    </source>
</evidence>
<proteinExistence type="predicted"/>
<evidence type="ECO:0000313" key="2">
    <source>
        <dbReference type="Proteomes" id="UP000596742"/>
    </source>
</evidence>
<dbReference type="Proteomes" id="UP000596742">
    <property type="component" value="Unassembled WGS sequence"/>
</dbReference>
<protein>
    <submittedName>
        <fullName evidence="1">Uncharacterized protein</fullName>
    </submittedName>
</protein>
<gene>
    <name evidence="1" type="ORF">MGAL_10B091392</name>
</gene>
<organism evidence="1 2">
    <name type="scientific">Mytilus galloprovincialis</name>
    <name type="common">Mediterranean mussel</name>
    <dbReference type="NCBI Taxonomy" id="29158"/>
    <lineage>
        <taxon>Eukaryota</taxon>
        <taxon>Metazoa</taxon>
        <taxon>Spiralia</taxon>
        <taxon>Lophotrochozoa</taxon>
        <taxon>Mollusca</taxon>
        <taxon>Bivalvia</taxon>
        <taxon>Autobranchia</taxon>
        <taxon>Pteriomorphia</taxon>
        <taxon>Mytilida</taxon>
        <taxon>Mytiloidea</taxon>
        <taxon>Mytilidae</taxon>
        <taxon>Mytilinae</taxon>
        <taxon>Mytilus</taxon>
    </lineage>
</organism>
<comment type="caution">
    <text evidence="1">The sequence shown here is derived from an EMBL/GenBank/DDBJ whole genome shotgun (WGS) entry which is preliminary data.</text>
</comment>
<sequence length="130" mass="14835">MKTSSTSSKVLLKFSQLLMYKSIVYDVKSIGSVTASYHFEASSYLKNKAKAAILTDRRRTPIGIFQNVKFVKFWVNVSAVYHFKNYSKLSNFAHSYIDALYFGFINFPRVISGAPEGSTFLVLLEYFLTQ</sequence>
<name>A0A8B6FR01_MYTGA</name>
<accession>A0A8B6FR01</accession>